<gene>
    <name evidence="1" type="ORF">FYJ39_13915</name>
</gene>
<proteinExistence type="predicted"/>
<name>A0A7X2NMY2_9CLOT</name>
<dbReference type="EMBL" id="VUMD01000012">
    <property type="protein sequence ID" value="MSS37641.1"/>
    <property type="molecule type" value="Genomic_DNA"/>
</dbReference>
<comment type="caution">
    <text evidence="1">The sequence shown here is derived from an EMBL/GenBank/DDBJ whole genome shotgun (WGS) entry which is preliminary data.</text>
</comment>
<keyword evidence="2" id="KW-1185">Reference proteome</keyword>
<sequence>MVGFEEGYKFFTDNSAAIVGAELSNSYVGTVDKEIKKLIDDLNAFEKFKTSPKMLKGDIAEFWHSDTFNIKAALERSDHRAFVDRSHDFASTDVSTNFGHKYGLKFYGDGQASAKAQSISVFQRFKEYQNSGGKDGIEKFLADRGFDDVDTVLNDPIYSGQIRVIPRDQLEEATKWLNRMIQTEQARRPEQVHHYQETLDLLSDRLKDNEGVESIPLSKNEAEELATLAKQGEVNAEDLGLTTEELIKFDHIMQQAFKAGLTAATISVMLKVAPEIYKAISYLIKSGEIDSKQFKKIGFAAVSGGAEGFIRGTVSSALTTCCKAGILGETLKSVDPTVIGVVTVLTMNVVKNAYYVVAGKKTSHQLAGELVRDMYLSTCSLISGSITQAFIEVPILGYLIGSFIGSVVGSFTYDIGQKAIVAFCVDSGFTMFGLVEQDYKLPKNILEEIGVETFDYETFDVDSFEVDTFESETFNPDTFEPDTLDITFLRRGVIGVSKVGYLD</sequence>
<organism evidence="1 2">
    <name type="scientific">Clostridium porci</name>
    <dbReference type="NCBI Taxonomy" id="2605778"/>
    <lineage>
        <taxon>Bacteria</taxon>
        <taxon>Bacillati</taxon>
        <taxon>Bacillota</taxon>
        <taxon>Clostridia</taxon>
        <taxon>Eubacteriales</taxon>
        <taxon>Clostridiaceae</taxon>
        <taxon>Clostridium</taxon>
    </lineage>
</organism>
<evidence type="ECO:0000313" key="2">
    <source>
        <dbReference type="Proteomes" id="UP000429958"/>
    </source>
</evidence>
<protein>
    <submittedName>
        <fullName evidence="1">Uncharacterized protein</fullName>
    </submittedName>
</protein>
<evidence type="ECO:0000313" key="1">
    <source>
        <dbReference type="EMBL" id="MSS37641.1"/>
    </source>
</evidence>
<dbReference type="Proteomes" id="UP000429958">
    <property type="component" value="Unassembled WGS sequence"/>
</dbReference>
<dbReference type="AlphaFoldDB" id="A0A7X2NMY2"/>
<dbReference type="RefSeq" id="WP_154473077.1">
    <property type="nucleotide sequence ID" value="NZ_VUMD01000012.1"/>
</dbReference>
<accession>A0A7X2NMY2</accession>
<reference evidence="1 2" key="1">
    <citation type="submission" date="2019-08" db="EMBL/GenBank/DDBJ databases">
        <title>In-depth cultivation of the pig gut microbiome towards novel bacterial diversity and tailored functional studies.</title>
        <authorList>
            <person name="Wylensek D."/>
            <person name="Hitch T.C.A."/>
            <person name="Clavel T."/>
        </authorList>
    </citation>
    <scope>NUCLEOTIDE SEQUENCE [LARGE SCALE GENOMIC DNA]</scope>
    <source>
        <strain evidence="1 2">WCA-389-WT-23D1</strain>
    </source>
</reference>